<dbReference type="Gene3D" id="3.20.20.70">
    <property type="entry name" value="Aldolase class I"/>
    <property type="match status" value="1"/>
</dbReference>
<organism evidence="2">
    <name type="scientific">bioreactor metagenome</name>
    <dbReference type="NCBI Taxonomy" id="1076179"/>
    <lineage>
        <taxon>unclassified sequences</taxon>
        <taxon>metagenomes</taxon>
        <taxon>ecological metagenomes</taxon>
    </lineage>
</organism>
<dbReference type="InterPro" id="IPR045375">
    <property type="entry name" value="Put_radical_SAM-like_N"/>
</dbReference>
<dbReference type="InterPro" id="IPR001478">
    <property type="entry name" value="PDZ"/>
</dbReference>
<evidence type="ECO:0000313" key="2">
    <source>
        <dbReference type="EMBL" id="MPL60328.1"/>
    </source>
</evidence>
<reference evidence="2" key="1">
    <citation type="submission" date="2019-08" db="EMBL/GenBank/DDBJ databases">
        <authorList>
            <person name="Kucharzyk K."/>
            <person name="Murdoch R.W."/>
            <person name="Higgins S."/>
            <person name="Loffler F."/>
        </authorList>
    </citation>
    <scope>NUCLEOTIDE SEQUENCE</scope>
</reference>
<dbReference type="AlphaFoldDB" id="A0A644T062"/>
<dbReference type="Pfam" id="PF19238">
    <property type="entry name" value="Radical_SAM_2"/>
    <property type="match status" value="1"/>
</dbReference>
<dbReference type="Pfam" id="PF04459">
    <property type="entry name" value="DUF512"/>
    <property type="match status" value="1"/>
</dbReference>
<dbReference type="InterPro" id="IPR013785">
    <property type="entry name" value="Aldolase_TIM"/>
</dbReference>
<dbReference type="InterPro" id="IPR058240">
    <property type="entry name" value="rSAM_sf"/>
</dbReference>
<dbReference type="InterPro" id="IPR036034">
    <property type="entry name" value="PDZ_sf"/>
</dbReference>
<dbReference type="PROSITE" id="PS50106">
    <property type="entry name" value="PDZ"/>
    <property type="match status" value="1"/>
</dbReference>
<dbReference type="SUPFAM" id="SSF50156">
    <property type="entry name" value="PDZ domain-like"/>
    <property type="match status" value="1"/>
</dbReference>
<dbReference type="InterPro" id="IPR007549">
    <property type="entry name" value="DUF512"/>
</dbReference>
<evidence type="ECO:0000259" key="1">
    <source>
        <dbReference type="PROSITE" id="PS50106"/>
    </source>
</evidence>
<dbReference type="SUPFAM" id="SSF102114">
    <property type="entry name" value="Radical SAM enzymes"/>
    <property type="match status" value="1"/>
</dbReference>
<comment type="caution">
    <text evidence="2">The sequence shown here is derived from an EMBL/GenBank/DDBJ whole genome shotgun (WGS) entry which is preliminary data.</text>
</comment>
<dbReference type="Pfam" id="PF17820">
    <property type="entry name" value="PDZ_6"/>
    <property type="match status" value="1"/>
</dbReference>
<dbReference type="Gene3D" id="2.30.42.10">
    <property type="match status" value="1"/>
</dbReference>
<proteinExistence type="predicted"/>
<gene>
    <name evidence="2" type="ORF">SDC9_05886</name>
</gene>
<name>A0A644T062_9ZZZZ</name>
<accession>A0A644T062</accession>
<dbReference type="EMBL" id="VSSQ01000012">
    <property type="protein sequence ID" value="MPL60328.1"/>
    <property type="molecule type" value="Genomic_DNA"/>
</dbReference>
<protein>
    <recommendedName>
        <fullName evidence="1">PDZ domain-containing protein</fullName>
    </recommendedName>
</protein>
<sequence length="435" mass="48593">MLISGVIAQISPNSIADELGLMSGDKIIAVNGQKVTDLIDLSFAFADEEVELLVERVNGVQEIFEIEKDYDEDMGLEFESAVFDGVRRCANQCIFCFVDQMAPNMRPSLYVKDDDYRLSFLYGNFVTLTNLVEQDIDRIKRLHLSPLYVSVHATDGQVRANMLNNKNASKIIEQLNKLTAFGVEIHTQVVLCPGFNDGAVLQKTFEDLYNMHPSILSLAIVPVGLSKYRDHCHPLRGFTQEESEKIIEMVNGWQDECRRNIGNSFVYLSDEFYLAADRPIPEYEIYDGFPQLENGIGLVRCFLAEWQATEMDQSGYQEPVTLDVICGVSAEKVLRPLLNDLQVPNLTIRLIPVQNTFFGQDITVTGLLTGQDISAKLNALPSNRTGVILPGVALRKGESVFLDDMTIEDVAHIIGAPVKVAYSASDLARLLTAWR</sequence>
<dbReference type="InterPro" id="IPR041489">
    <property type="entry name" value="PDZ_6"/>
</dbReference>
<feature type="domain" description="PDZ" evidence="1">
    <location>
        <begin position="1"/>
        <end position="38"/>
    </location>
</feature>